<sequence length="67" mass="7856">MQENENLMNHMFAHMMNDERVIHNMLTIMSKAPHLKDHMAAHVSGDLSEYAYLDEGEHEEHIHDDGR</sequence>
<reference evidence="1" key="1">
    <citation type="journal article" date="2015" name="Nature">
        <title>Complex archaea that bridge the gap between prokaryotes and eukaryotes.</title>
        <authorList>
            <person name="Spang A."/>
            <person name="Saw J.H."/>
            <person name="Jorgensen S.L."/>
            <person name="Zaremba-Niedzwiedzka K."/>
            <person name="Martijn J."/>
            <person name="Lind A.E."/>
            <person name="van Eijk R."/>
            <person name="Schleper C."/>
            <person name="Guy L."/>
            <person name="Ettema T.J."/>
        </authorList>
    </citation>
    <scope>NUCLEOTIDE SEQUENCE</scope>
</reference>
<gene>
    <name evidence="1" type="ORF">LCGC14_2743950</name>
</gene>
<name>A0A0F8Z3Q4_9ZZZZ</name>
<dbReference type="EMBL" id="LAZR01049984">
    <property type="protein sequence ID" value="KKK88362.1"/>
    <property type="molecule type" value="Genomic_DNA"/>
</dbReference>
<evidence type="ECO:0000313" key="1">
    <source>
        <dbReference type="EMBL" id="KKK88362.1"/>
    </source>
</evidence>
<comment type="caution">
    <text evidence="1">The sequence shown here is derived from an EMBL/GenBank/DDBJ whole genome shotgun (WGS) entry which is preliminary data.</text>
</comment>
<proteinExistence type="predicted"/>
<dbReference type="AlphaFoldDB" id="A0A0F8Z3Q4"/>
<feature type="non-terminal residue" evidence="1">
    <location>
        <position position="1"/>
    </location>
</feature>
<protein>
    <submittedName>
        <fullName evidence="1">Uncharacterized protein</fullName>
    </submittedName>
</protein>
<organism evidence="1">
    <name type="scientific">marine sediment metagenome</name>
    <dbReference type="NCBI Taxonomy" id="412755"/>
    <lineage>
        <taxon>unclassified sequences</taxon>
        <taxon>metagenomes</taxon>
        <taxon>ecological metagenomes</taxon>
    </lineage>
</organism>
<accession>A0A0F8Z3Q4</accession>